<dbReference type="GO" id="GO:0006310">
    <property type="term" value="P:DNA recombination"/>
    <property type="evidence" value="ECO:0007669"/>
    <property type="project" value="InterPro"/>
</dbReference>
<organism evidence="1 2">
    <name type="scientific">Rhodoplanes elegans</name>
    <dbReference type="NCBI Taxonomy" id="29408"/>
    <lineage>
        <taxon>Bacteria</taxon>
        <taxon>Pseudomonadati</taxon>
        <taxon>Pseudomonadota</taxon>
        <taxon>Alphaproteobacteria</taxon>
        <taxon>Hyphomicrobiales</taxon>
        <taxon>Nitrobacteraceae</taxon>
        <taxon>Rhodoplanes</taxon>
    </lineage>
</organism>
<dbReference type="GO" id="GO:0006281">
    <property type="term" value="P:DNA repair"/>
    <property type="evidence" value="ECO:0007669"/>
    <property type="project" value="InterPro"/>
</dbReference>
<dbReference type="RefSeq" id="WP_111355232.1">
    <property type="nucleotide sequence ID" value="NZ_NHSK01000074.1"/>
</dbReference>
<accession>A0A327KUS9</accession>
<dbReference type="Proteomes" id="UP000248863">
    <property type="component" value="Unassembled WGS sequence"/>
</dbReference>
<dbReference type="AlphaFoldDB" id="A0A327KUS9"/>
<dbReference type="OrthoDB" id="7596919at2"/>
<name>A0A327KUS9_9BRAD</name>
<proteinExistence type="predicted"/>
<dbReference type="InterPro" id="IPR036614">
    <property type="entry name" value="RusA-like_sf"/>
</dbReference>
<evidence type="ECO:0000313" key="1">
    <source>
        <dbReference type="EMBL" id="RAI41967.1"/>
    </source>
</evidence>
<comment type="caution">
    <text evidence="1">The sequence shown here is derived from an EMBL/GenBank/DDBJ whole genome shotgun (WGS) entry which is preliminary data.</text>
</comment>
<keyword evidence="2" id="KW-1185">Reference proteome</keyword>
<reference evidence="1 2" key="1">
    <citation type="submission" date="2017-07" db="EMBL/GenBank/DDBJ databases">
        <title>Draft Genome Sequences of Select Purple Nonsulfur Bacteria.</title>
        <authorList>
            <person name="Lasarre B."/>
            <person name="Mckinlay J.B."/>
        </authorList>
    </citation>
    <scope>NUCLEOTIDE SEQUENCE [LARGE SCALE GENOMIC DNA]</scope>
    <source>
        <strain evidence="1 2">DSM 11907</strain>
    </source>
</reference>
<dbReference type="EMBL" id="NPEU01000006">
    <property type="protein sequence ID" value="RAI41967.1"/>
    <property type="molecule type" value="Genomic_DNA"/>
</dbReference>
<dbReference type="Gene3D" id="3.30.1330.70">
    <property type="entry name" value="Holliday junction resolvase RusA"/>
    <property type="match status" value="1"/>
</dbReference>
<dbReference type="SUPFAM" id="SSF103084">
    <property type="entry name" value="Holliday junction resolvase RusA"/>
    <property type="match status" value="1"/>
</dbReference>
<evidence type="ECO:0000313" key="2">
    <source>
        <dbReference type="Proteomes" id="UP000248863"/>
    </source>
</evidence>
<sequence>MTAIVLDLPIPPLVNRTRRIDWSAHRLVKAWRRTADGLMLVARCRKVDPIRLAAPLDRFEVEIMLSSEHTKGDLDSVIKTTIDYLKHAGLIVDDAQKHLRRLTVGWTCSEYASEGMRVTVREVIS</sequence>
<gene>
    <name evidence="1" type="ORF">CH338_01295</name>
</gene>
<protein>
    <submittedName>
        <fullName evidence="1">Uncharacterized protein</fullName>
    </submittedName>
</protein>
<dbReference type="GO" id="GO:0000287">
    <property type="term" value="F:magnesium ion binding"/>
    <property type="evidence" value="ECO:0007669"/>
    <property type="project" value="InterPro"/>
</dbReference>